<feature type="compositionally biased region" description="Polar residues" evidence="1">
    <location>
        <begin position="201"/>
        <end position="213"/>
    </location>
</feature>
<name>A0A8S4Q267_OWEFU</name>
<protein>
    <recommendedName>
        <fullName evidence="3">Death domain-containing protein</fullName>
    </recommendedName>
</protein>
<sequence length="312" mass="34844">EATQQCSPWLFILVFVSGQMSVVICVFTLWKCNCWCNGWEGTRAKNLGKTKEPLEETTQNEVVNVSTIEKRLEEPLLATKSQSSTSTVNIPLHSDYQHDEEVEKPDPTTRSSQQQPTEKDIGLYRPTFNVCNACDNTPPPTVAKGHLRFDKRGPGSNDVNVEASSESDNACADALSSKDDMAILRTKHPSPEGIHHRQPGQDKSTQADISDSTQDTYNVSPRIIYDRIPEKVLLKIAEELGEYVMQVGINLGLTSADMQHLEKDNKSDSVVYGFKTLTKWQNKQPKKCDKVEILAEALIEFGLEYLADKVKG</sequence>
<dbReference type="SUPFAM" id="SSF47986">
    <property type="entry name" value="DEATH domain"/>
    <property type="match status" value="1"/>
</dbReference>
<feature type="non-terminal residue" evidence="4">
    <location>
        <position position="312"/>
    </location>
</feature>
<evidence type="ECO:0000259" key="3">
    <source>
        <dbReference type="PROSITE" id="PS50017"/>
    </source>
</evidence>
<dbReference type="Gene3D" id="1.10.533.10">
    <property type="entry name" value="Death Domain, Fas"/>
    <property type="match status" value="1"/>
</dbReference>
<accession>A0A8S4Q267</accession>
<keyword evidence="5" id="KW-1185">Reference proteome</keyword>
<proteinExistence type="predicted"/>
<dbReference type="PROSITE" id="PS50017">
    <property type="entry name" value="DEATH_DOMAIN"/>
    <property type="match status" value="1"/>
</dbReference>
<dbReference type="Proteomes" id="UP000749559">
    <property type="component" value="Unassembled WGS sequence"/>
</dbReference>
<gene>
    <name evidence="4" type="ORF">OFUS_LOCUS24074</name>
</gene>
<feature type="region of interest" description="Disordered" evidence="1">
    <location>
        <begin position="189"/>
        <end position="213"/>
    </location>
</feature>
<dbReference type="GO" id="GO:0007165">
    <property type="term" value="P:signal transduction"/>
    <property type="evidence" value="ECO:0007669"/>
    <property type="project" value="InterPro"/>
</dbReference>
<keyword evidence="2" id="KW-0472">Membrane</keyword>
<feature type="compositionally biased region" description="Basic and acidic residues" evidence="1">
    <location>
        <begin position="95"/>
        <end position="107"/>
    </location>
</feature>
<feature type="region of interest" description="Disordered" evidence="1">
    <location>
        <begin position="95"/>
        <end position="122"/>
    </location>
</feature>
<dbReference type="InterPro" id="IPR011029">
    <property type="entry name" value="DEATH-like_dom_sf"/>
</dbReference>
<feature type="compositionally biased region" description="Polar residues" evidence="1">
    <location>
        <begin position="157"/>
        <end position="168"/>
    </location>
</feature>
<dbReference type="AlphaFoldDB" id="A0A8S4Q267"/>
<keyword evidence="2" id="KW-1133">Transmembrane helix</keyword>
<dbReference type="OrthoDB" id="5985756at2759"/>
<comment type="caution">
    <text evidence="4">The sequence shown here is derived from an EMBL/GenBank/DDBJ whole genome shotgun (WGS) entry which is preliminary data.</text>
</comment>
<evidence type="ECO:0000313" key="5">
    <source>
        <dbReference type="Proteomes" id="UP000749559"/>
    </source>
</evidence>
<feature type="transmembrane region" description="Helical" evidence="2">
    <location>
        <begin position="9"/>
        <end position="30"/>
    </location>
</feature>
<organism evidence="4 5">
    <name type="scientific">Owenia fusiformis</name>
    <name type="common">Polychaete worm</name>
    <dbReference type="NCBI Taxonomy" id="6347"/>
    <lineage>
        <taxon>Eukaryota</taxon>
        <taxon>Metazoa</taxon>
        <taxon>Spiralia</taxon>
        <taxon>Lophotrochozoa</taxon>
        <taxon>Annelida</taxon>
        <taxon>Polychaeta</taxon>
        <taxon>Sedentaria</taxon>
        <taxon>Canalipalpata</taxon>
        <taxon>Sabellida</taxon>
        <taxon>Oweniida</taxon>
        <taxon>Oweniidae</taxon>
        <taxon>Owenia</taxon>
    </lineage>
</organism>
<dbReference type="EMBL" id="CAIIXF020000011">
    <property type="protein sequence ID" value="CAH1800146.1"/>
    <property type="molecule type" value="Genomic_DNA"/>
</dbReference>
<feature type="region of interest" description="Disordered" evidence="1">
    <location>
        <begin position="137"/>
        <end position="172"/>
    </location>
</feature>
<feature type="domain" description="Death" evidence="3">
    <location>
        <begin position="229"/>
        <end position="312"/>
    </location>
</feature>
<dbReference type="CDD" id="cd01670">
    <property type="entry name" value="Death"/>
    <property type="match status" value="1"/>
</dbReference>
<evidence type="ECO:0000256" key="1">
    <source>
        <dbReference type="SAM" id="MobiDB-lite"/>
    </source>
</evidence>
<evidence type="ECO:0000313" key="4">
    <source>
        <dbReference type="EMBL" id="CAH1800146.1"/>
    </source>
</evidence>
<keyword evidence="2" id="KW-0812">Transmembrane</keyword>
<reference evidence="4" key="1">
    <citation type="submission" date="2022-03" db="EMBL/GenBank/DDBJ databases">
        <authorList>
            <person name="Martin C."/>
        </authorList>
    </citation>
    <scope>NUCLEOTIDE SEQUENCE</scope>
</reference>
<dbReference type="InterPro" id="IPR000488">
    <property type="entry name" value="Death_dom"/>
</dbReference>
<evidence type="ECO:0000256" key="2">
    <source>
        <dbReference type="SAM" id="Phobius"/>
    </source>
</evidence>
<dbReference type="Pfam" id="PF00531">
    <property type="entry name" value="Death"/>
    <property type="match status" value="1"/>
</dbReference>